<sequence>MEGLIPYLLQAMKKQKTHRSFRSKSMDSSRSYHLMIGGGQDSLEGSSHRRTRSEFQPPNEEVLEQSGFSKGTLNYPSTVGGSNMISSSYPQQQLSQPSYNIAPNLRHRRH</sequence>
<evidence type="ECO:0000256" key="1">
    <source>
        <dbReference type="SAM" id="MobiDB-lite"/>
    </source>
</evidence>
<dbReference type="PANTHER" id="PTHR38370">
    <property type="entry name" value="BETA-1,4-XYLOSIDASE"/>
    <property type="match status" value="1"/>
</dbReference>
<dbReference type="EMBL" id="BPVZ01000053">
    <property type="protein sequence ID" value="GKV19828.1"/>
    <property type="molecule type" value="Genomic_DNA"/>
</dbReference>
<dbReference type="AlphaFoldDB" id="A0AAV5K4W9"/>
<accession>A0AAV5K4W9</accession>
<comment type="caution">
    <text evidence="2">The sequence shown here is derived from an EMBL/GenBank/DDBJ whole genome shotgun (WGS) entry which is preliminary data.</text>
</comment>
<protein>
    <submittedName>
        <fullName evidence="2">Uncharacterized protein</fullName>
    </submittedName>
</protein>
<reference evidence="2 3" key="1">
    <citation type="journal article" date="2021" name="Commun. Biol.">
        <title>The genome of Shorea leprosula (Dipterocarpaceae) highlights the ecological relevance of drought in aseasonal tropical rainforests.</title>
        <authorList>
            <person name="Ng K.K.S."/>
            <person name="Kobayashi M.J."/>
            <person name="Fawcett J.A."/>
            <person name="Hatakeyama M."/>
            <person name="Paape T."/>
            <person name="Ng C.H."/>
            <person name="Ang C.C."/>
            <person name="Tnah L.H."/>
            <person name="Lee C.T."/>
            <person name="Nishiyama T."/>
            <person name="Sese J."/>
            <person name="O'Brien M.J."/>
            <person name="Copetti D."/>
            <person name="Mohd Noor M.I."/>
            <person name="Ong R.C."/>
            <person name="Putra M."/>
            <person name="Sireger I.Z."/>
            <person name="Indrioko S."/>
            <person name="Kosugi Y."/>
            <person name="Izuno A."/>
            <person name="Isagi Y."/>
            <person name="Lee S.L."/>
            <person name="Shimizu K.K."/>
        </authorList>
    </citation>
    <scope>NUCLEOTIDE SEQUENCE [LARGE SCALE GENOMIC DNA]</scope>
    <source>
        <strain evidence="2">214</strain>
    </source>
</reference>
<feature type="compositionally biased region" description="Low complexity" evidence="1">
    <location>
        <begin position="86"/>
        <end position="99"/>
    </location>
</feature>
<feature type="region of interest" description="Disordered" evidence="1">
    <location>
        <begin position="16"/>
        <end position="110"/>
    </location>
</feature>
<dbReference type="PANTHER" id="PTHR38370:SF1">
    <property type="entry name" value="BETA-1,4-XYLOSIDASE"/>
    <property type="match status" value="1"/>
</dbReference>
<evidence type="ECO:0000313" key="2">
    <source>
        <dbReference type="EMBL" id="GKV19828.1"/>
    </source>
</evidence>
<organism evidence="2 3">
    <name type="scientific">Rubroshorea leprosula</name>
    <dbReference type="NCBI Taxonomy" id="152421"/>
    <lineage>
        <taxon>Eukaryota</taxon>
        <taxon>Viridiplantae</taxon>
        <taxon>Streptophyta</taxon>
        <taxon>Embryophyta</taxon>
        <taxon>Tracheophyta</taxon>
        <taxon>Spermatophyta</taxon>
        <taxon>Magnoliopsida</taxon>
        <taxon>eudicotyledons</taxon>
        <taxon>Gunneridae</taxon>
        <taxon>Pentapetalae</taxon>
        <taxon>rosids</taxon>
        <taxon>malvids</taxon>
        <taxon>Malvales</taxon>
        <taxon>Dipterocarpaceae</taxon>
        <taxon>Rubroshorea</taxon>
    </lineage>
</organism>
<keyword evidence="3" id="KW-1185">Reference proteome</keyword>
<gene>
    <name evidence="2" type="ORF">SLEP1_g30040</name>
</gene>
<proteinExistence type="predicted"/>
<name>A0AAV5K4W9_9ROSI</name>
<feature type="compositionally biased region" description="Polar residues" evidence="1">
    <location>
        <begin position="66"/>
        <end position="85"/>
    </location>
</feature>
<evidence type="ECO:0000313" key="3">
    <source>
        <dbReference type="Proteomes" id="UP001054252"/>
    </source>
</evidence>
<dbReference type="Proteomes" id="UP001054252">
    <property type="component" value="Unassembled WGS sequence"/>
</dbReference>